<evidence type="ECO:0000313" key="4">
    <source>
        <dbReference type="EMBL" id="WOZ79410.1"/>
    </source>
</evidence>
<dbReference type="Proteomes" id="UP001302368">
    <property type="component" value="Chromosome"/>
</dbReference>
<keyword evidence="5" id="KW-1185">Reference proteome</keyword>
<dbReference type="Pfam" id="PF25917">
    <property type="entry name" value="BSH_RND"/>
    <property type="match status" value="1"/>
</dbReference>
<dbReference type="EMBL" id="CP137744">
    <property type="protein sequence ID" value="WOZ79410.1"/>
    <property type="molecule type" value="Genomic_DNA"/>
</dbReference>
<comment type="similarity">
    <text evidence="1">Belongs to the membrane fusion protein (MFP) (TC 8.A.1) family.</text>
</comment>
<proteinExistence type="inferred from homology"/>
<reference evidence="4 5" key="1">
    <citation type="submission" date="2023-10" db="EMBL/GenBank/DDBJ databases">
        <title>Genome sequencing of the isolated polysaccharide-producing bacterium Kosakonia sacchari KS2022.</title>
        <authorList>
            <person name="Yi X."/>
        </authorList>
    </citation>
    <scope>NUCLEOTIDE SEQUENCE [LARGE SCALE GENOMIC DNA]</scope>
    <source>
        <strain evidence="4 5">KS2022</strain>
    </source>
</reference>
<evidence type="ECO:0000256" key="1">
    <source>
        <dbReference type="ARBA" id="ARBA00009477"/>
    </source>
</evidence>
<accession>A0ABZ0MXE6</accession>
<dbReference type="Gene3D" id="2.40.50.100">
    <property type="match status" value="1"/>
</dbReference>
<dbReference type="NCBIfam" id="TIGR01730">
    <property type="entry name" value="RND_mfp"/>
    <property type="match status" value="1"/>
</dbReference>
<dbReference type="Gene3D" id="1.10.287.470">
    <property type="entry name" value="Helix hairpin bin"/>
    <property type="match status" value="1"/>
</dbReference>
<feature type="chain" id="PRO_5046723781" evidence="2">
    <location>
        <begin position="30"/>
        <end position="267"/>
    </location>
</feature>
<organism evidence="4 5">
    <name type="scientific">Kosakonia sacchari</name>
    <dbReference type="NCBI Taxonomy" id="1158459"/>
    <lineage>
        <taxon>Bacteria</taxon>
        <taxon>Pseudomonadati</taxon>
        <taxon>Pseudomonadota</taxon>
        <taxon>Gammaproteobacteria</taxon>
        <taxon>Enterobacterales</taxon>
        <taxon>Enterobacteriaceae</taxon>
        <taxon>Kosakonia</taxon>
    </lineage>
</organism>
<feature type="signal peptide" evidence="2">
    <location>
        <begin position="1"/>
        <end position="29"/>
    </location>
</feature>
<feature type="domain" description="Multidrug resistance protein MdtA-like barrel-sandwich hybrid" evidence="3">
    <location>
        <begin position="59"/>
        <end position="180"/>
    </location>
</feature>
<sequence length="267" mass="29183">MDNFKKVVFQKTPGLAVLFFCFFHIQAMAVDPLLDSPAHKPQMEELSDKSARGMLVAVEQATISSDLAGRIVEMPYREGEPFKKGELLARFDCAIYQSQLAASQAATRAAEAELNQNQQLAQMKSVGKYAVSLSAARLAQAQAESQVYQIQVTRCRILAPFDGQVVKRRAQAYESVAAGAPVLDIVSNRRLEIDLLVPSRWLSMLKPGLSFTFTPDETGKPLRASVSRLGARIDESSQTLSLTGVIDTSDNTLMAGMSGTAHFQEKP</sequence>
<gene>
    <name evidence="4" type="ORF">Q8Y70_10285</name>
</gene>
<evidence type="ECO:0000259" key="3">
    <source>
        <dbReference type="Pfam" id="PF25917"/>
    </source>
</evidence>
<dbReference type="PANTHER" id="PTHR30469">
    <property type="entry name" value="MULTIDRUG RESISTANCE PROTEIN MDTA"/>
    <property type="match status" value="1"/>
</dbReference>
<dbReference type="PANTHER" id="PTHR30469:SF15">
    <property type="entry name" value="HLYD FAMILY OF SECRETION PROTEINS"/>
    <property type="match status" value="1"/>
</dbReference>
<dbReference type="InterPro" id="IPR006143">
    <property type="entry name" value="RND_pump_MFP"/>
</dbReference>
<evidence type="ECO:0000256" key="2">
    <source>
        <dbReference type="SAM" id="SignalP"/>
    </source>
</evidence>
<protein>
    <submittedName>
        <fullName evidence="4">Efflux RND transporter periplasmic adaptor subunit</fullName>
    </submittedName>
</protein>
<dbReference type="InterPro" id="IPR058625">
    <property type="entry name" value="MdtA-like_BSH"/>
</dbReference>
<evidence type="ECO:0000313" key="5">
    <source>
        <dbReference type="Proteomes" id="UP001302368"/>
    </source>
</evidence>
<dbReference type="Gene3D" id="2.40.30.170">
    <property type="match status" value="1"/>
</dbReference>
<dbReference type="SUPFAM" id="SSF111369">
    <property type="entry name" value="HlyD-like secretion proteins"/>
    <property type="match status" value="1"/>
</dbReference>
<name>A0ABZ0MXE6_9ENTR</name>
<keyword evidence="2" id="KW-0732">Signal</keyword>